<dbReference type="Gene3D" id="1.10.10.60">
    <property type="entry name" value="Homeodomain-like"/>
    <property type="match status" value="1"/>
</dbReference>
<feature type="domain" description="HTH myb-type" evidence="12">
    <location>
        <begin position="211"/>
        <end position="270"/>
    </location>
</feature>
<dbReference type="NCBIfam" id="TIGR01557">
    <property type="entry name" value="myb_SHAQKYF"/>
    <property type="match status" value="1"/>
</dbReference>
<proteinExistence type="predicted"/>
<evidence type="ECO:0000256" key="7">
    <source>
        <dbReference type="ARBA" id="ARBA00023163"/>
    </source>
</evidence>
<dbReference type="Gene3D" id="3.40.50.2300">
    <property type="match status" value="1"/>
</dbReference>
<dbReference type="GO" id="GO:0009736">
    <property type="term" value="P:cytokinin-activated signaling pathway"/>
    <property type="evidence" value="ECO:0007669"/>
    <property type="project" value="InterPro"/>
</dbReference>
<comment type="subcellular location">
    <subcellularLocation>
        <location evidence="1">Nucleus</location>
    </subcellularLocation>
</comment>
<name>A0AAQ3KMJ4_9LILI</name>
<evidence type="ECO:0000256" key="10">
    <source>
        <dbReference type="SAM" id="MobiDB-lite"/>
    </source>
</evidence>
<organism evidence="13 14">
    <name type="scientific">Canna indica</name>
    <name type="common">Indian-shot</name>
    <dbReference type="NCBI Taxonomy" id="4628"/>
    <lineage>
        <taxon>Eukaryota</taxon>
        <taxon>Viridiplantae</taxon>
        <taxon>Streptophyta</taxon>
        <taxon>Embryophyta</taxon>
        <taxon>Tracheophyta</taxon>
        <taxon>Spermatophyta</taxon>
        <taxon>Magnoliopsida</taxon>
        <taxon>Liliopsida</taxon>
        <taxon>Zingiberales</taxon>
        <taxon>Cannaceae</taxon>
        <taxon>Canna</taxon>
    </lineage>
</organism>
<evidence type="ECO:0000256" key="8">
    <source>
        <dbReference type="ARBA" id="ARBA00023242"/>
    </source>
</evidence>
<evidence type="ECO:0000256" key="6">
    <source>
        <dbReference type="ARBA" id="ARBA00023159"/>
    </source>
</evidence>
<sequence length="740" mass="79945">MPDMSVGTSYASSKMESDRAPDKFPVGMKVLLVDDDLTCLTVVKRMLLNCQYDVTTCSEATKALSLLRENKHAFDLIISDVHMPDMDGFRLLELVGLEMDLPVIMMSVDTRVNVVMKGVSHGACDFLSKPVRMEELQNIWQHVVRRKLLDNKENEHSSSMEEGDGCRQVNDDSEYASTVNDGIDGSWRYQKKKRDTKDDDDADLDNADPSSSKKPRVVWSVELHQQFVNAVNQLGIDKAVPKRILELMNVPGLTRENVASHLQKFRLYLKRLSGVAHHHTGLNNPLCGVSSNVKVGQLGRLDFQALAASGQIPPQTLAALQDELLDCPSHSLGMPAVNQPVIQQSSIQGTNCVTFERGIAFGHPLLKGQAISSFPVWSSNNIGAVGASSNLREMNSSHNNNMLMTMLKPRDPHTVPSEPNHAINVQPSCLVTPTKSSNTFQAQRNSIILNQDSILVPSQSSSNFQAGNTVLPVIQDSVAITSQSSASLKAGNNAFSVNHRSTMFPSQPLTGISLGNGPGILNQTSIVLPSQQLNSSEAGNNCILLNQNPMSVPSQLLSTFQMEKNIIPVNHKTSLSNDSSFVNYNRLPARPNNIPSIMEQTLDGGSDNLCAINSYSVPVSVSSEVLSNTGNVAGWQLHPPDVNIGHPNGSLGLGPNSCNIQATDALLGILPDRGQGKGLGFVGKGTCLPSRFAVDDIEYPNNDLANTSAYSGDDGYILNQDICGINGVVQSGPCATTGFK</sequence>
<dbReference type="InterPro" id="IPR001789">
    <property type="entry name" value="Sig_transdc_resp-reg_receiver"/>
</dbReference>
<keyword evidence="2 9" id="KW-0597">Phosphoprotein</keyword>
<dbReference type="Pfam" id="PF00072">
    <property type="entry name" value="Response_reg"/>
    <property type="match status" value="1"/>
</dbReference>
<evidence type="ECO:0000256" key="4">
    <source>
        <dbReference type="ARBA" id="ARBA00023015"/>
    </source>
</evidence>
<protein>
    <submittedName>
        <fullName evidence="13">Two-component response regulator ORR21</fullName>
    </submittedName>
</protein>
<dbReference type="FunFam" id="1.10.10.60:FF:000007">
    <property type="entry name" value="Two-component response regulator"/>
    <property type="match status" value="1"/>
</dbReference>
<evidence type="ECO:0000256" key="3">
    <source>
        <dbReference type="ARBA" id="ARBA00023012"/>
    </source>
</evidence>
<evidence type="ECO:0000313" key="14">
    <source>
        <dbReference type="Proteomes" id="UP001327560"/>
    </source>
</evidence>
<dbReference type="InterPro" id="IPR017930">
    <property type="entry name" value="Myb_dom"/>
</dbReference>
<dbReference type="PANTHER" id="PTHR43874">
    <property type="entry name" value="TWO-COMPONENT RESPONSE REGULATOR"/>
    <property type="match status" value="1"/>
</dbReference>
<keyword evidence="7" id="KW-0804">Transcription</keyword>
<dbReference type="PROSITE" id="PS51294">
    <property type="entry name" value="HTH_MYB"/>
    <property type="match status" value="1"/>
</dbReference>
<dbReference type="GO" id="GO:0003677">
    <property type="term" value="F:DNA binding"/>
    <property type="evidence" value="ECO:0007669"/>
    <property type="project" value="UniProtKB-KW"/>
</dbReference>
<dbReference type="InterPro" id="IPR001005">
    <property type="entry name" value="SANT/Myb"/>
</dbReference>
<evidence type="ECO:0000256" key="9">
    <source>
        <dbReference type="PROSITE-ProRule" id="PRU00169"/>
    </source>
</evidence>
<reference evidence="13 14" key="1">
    <citation type="submission" date="2023-10" db="EMBL/GenBank/DDBJ databases">
        <title>Chromosome-scale genome assembly provides insights into flower coloration mechanisms of Canna indica.</title>
        <authorList>
            <person name="Li C."/>
        </authorList>
    </citation>
    <scope>NUCLEOTIDE SEQUENCE [LARGE SCALE GENOMIC DNA]</scope>
    <source>
        <tissue evidence="13">Flower</tissue>
    </source>
</reference>
<keyword evidence="5" id="KW-0238">DNA-binding</keyword>
<gene>
    <name evidence="13" type="ORF">Cni_G20377</name>
</gene>
<dbReference type="EMBL" id="CP136895">
    <property type="protein sequence ID" value="WOL11613.1"/>
    <property type="molecule type" value="Genomic_DNA"/>
</dbReference>
<keyword evidence="8" id="KW-0539">Nucleus</keyword>
<dbReference type="InterPro" id="IPR011006">
    <property type="entry name" value="CheY-like_superfamily"/>
</dbReference>
<feature type="domain" description="Response regulatory" evidence="11">
    <location>
        <begin position="29"/>
        <end position="144"/>
    </location>
</feature>
<evidence type="ECO:0000256" key="1">
    <source>
        <dbReference type="ARBA" id="ARBA00004123"/>
    </source>
</evidence>
<dbReference type="InterPro" id="IPR045279">
    <property type="entry name" value="ARR-like"/>
</dbReference>
<keyword evidence="6" id="KW-0010">Activator</keyword>
<dbReference type="CDD" id="cd17584">
    <property type="entry name" value="REC_typeB_ARR-like"/>
    <property type="match status" value="1"/>
</dbReference>
<dbReference type="AlphaFoldDB" id="A0AAQ3KMJ4"/>
<dbReference type="SMART" id="SM00448">
    <property type="entry name" value="REC"/>
    <property type="match status" value="1"/>
</dbReference>
<dbReference type="Proteomes" id="UP001327560">
    <property type="component" value="Chromosome 6"/>
</dbReference>
<feature type="modified residue" description="4-aspartylphosphate" evidence="9">
    <location>
        <position position="80"/>
    </location>
</feature>
<evidence type="ECO:0000256" key="5">
    <source>
        <dbReference type="ARBA" id="ARBA00023125"/>
    </source>
</evidence>
<dbReference type="SUPFAM" id="SSF46689">
    <property type="entry name" value="Homeodomain-like"/>
    <property type="match status" value="1"/>
</dbReference>
<dbReference type="InterPro" id="IPR006447">
    <property type="entry name" value="Myb_dom_plants"/>
</dbReference>
<accession>A0AAQ3KMJ4</accession>
<feature type="region of interest" description="Disordered" evidence="10">
    <location>
        <begin position="152"/>
        <end position="215"/>
    </location>
</feature>
<dbReference type="Pfam" id="PF00249">
    <property type="entry name" value="Myb_DNA-binding"/>
    <property type="match status" value="1"/>
</dbReference>
<dbReference type="GO" id="GO:0005634">
    <property type="term" value="C:nucleus"/>
    <property type="evidence" value="ECO:0007669"/>
    <property type="project" value="UniProtKB-SubCell"/>
</dbReference>
<dbReference type="PANTHER" id="PTHR43874:SF19">
    <property type="entry name" value="RESPONSE REGULATOR 23-RELATED"/>
    <property type="match status" value="1"/>
</dbReference>
<keyword evidence="14" id="KW-1185">Reference proteome</keyword>
<dbReference type="PROSITE" id="PS50110">
    <property type="entry name" value="RESPONSE_REGULATORY"/>
    <property type="match status" value="1"/>
</dbReference>
<evidence type="ECO:0000259" key="11">
    <source>
        <dbReference type="PROSITE" id="PS50110"/>
    </source>
</evidence>
<evidence type="ECO:0000256" key="2">
    <source>
        <dbReference type="ARBA" id="ARBA00022553"/>
    </source>
</evidence>
<keyword evidence="4" id="KW-0805">Transcription regulation</keyword>
<dbReference type="GO" id="GO:0000160">
    <property type="term" value="P:phosphorelay signal transduction system"/>
    <property type="evidence" value="ECO:0007669"/>
    <property type="project" value="UniProtKB-KW"/>
</dbReference>
<dbReference type="SUPFAM" id="SSF52172">
    <property type="entry name" value="CheY-like"/>
    <property type="match status" value="1"/>
</dbReference>
<evidence type="ECO:0000259" key="12">
    <source>
        <dbReference type="PROSITE" id="PS51294"/>
    </source>
</evidence>
<dbReference type="InterPro" id="IPR009057">
    <property type="entry name" value="Homeodomain-like_sf"/>
</dbReference>
<evidence type="ECO:0000313" key="13">
    <source>
        <dbReference type="EMBL" id="WOL11613.1"/>
    </source>
</evidence>
<keyword evidence="3" id="KW-0902">Two-component regulatory system</keyword>